<feature type="compositionally biased region" description="Basic and acidic residues" evidence="1">
    <location>
        <begin position="66"/>
        <end position="87"/>
    </location>
</feature>
<accession>A0ABY4X9B2</accession>
<feature type="region of interest" description="Disordered" evidence="1">
    <location>
        <begin position="66"/>
        <end position="88"/>
    </location>
</feature>
<dbReference type="EMBL" id="CP084930">
    <property type="protein sequence ID" value="USI73529.1"/>
    <property type="molecule type" value="Genomic_DNA"/>
</dbReference>
<dbReference type="Proteomes" id="UP001056937">
    <property type="component" value="Chromosome 1"/>
</dbReference>
<evidence type="ECO:0008006" key="4">
    <source>
        <dbReference type="Google" id="ProtNLM"/>
    </source>
</evidence>
<reference evidence="2" key="1">
    <citation type="journal article" date="2022" name="Toxins">
        <title>Genomic Analysis of Sphingopyxis sp. USTB-05 for Biodegrading Cyanobacterial Hepatotoxins.</title>
        <authorList>
            <person name="Liu C."/>
            <person name="Xu Q."/>
            <person name="Zhao Z."/>
            <person name="Zhang H."/>
            <person name="Liu X."/>
            <person name="Yin C."/>
            <person name="Liu Y."/>
            <person name="Yan H."/>
        </authorList>
    </citation>
    <scope>NUCLEOTIDE SEQUENCE</scope>
    <source>
        <strain evidence="2">NBD5</strain>
    </source>
</reference>
<protein>
    <recommendedName>
        <fullName evidence="4">Secreted protein</fullName>
    </recommendedName>
</protein>
<organism evidence="2 3">
    <name type="scientific">Sphingomonas morindae</name>
    <dbReference type="NCBI Taxonomy" id="1541170"/>
    <lineage>
        <taxon>Bacteria</taxon>
        <taxon>Pseudomonadati</taxon>
        <taxon>Pseudomonadota</taxon>
        <taxon>Alphaproteobacteria</taxon>
        <taxon>Sphingomonadales</taxon>
        <taxon>Sphingomonadaceae</taxon>
        <taxon>Sphingomonas</taxon>
    </lineage>
</organism>
<sequence>MLVRVAAVVAAWRWAVSALIQLVGAWPRRSSWRASATAVVCCRALRFDLCGARLLTAVADERIAEREQRGRRSDGQQRRLAEGHGDEASAGSALLVRVEAAGDRRSAEGAAPDILGEADRGRELVRLASEPWRAGEHRRSVVSEALVERRRAASSRLGHARKDALGVSVADGPHADNVTIGRETRSAAALPARDEGATIAAVTAPTIASNPTPFATRTGAAASWSCMQPPVMLVVMDLEARHLCPPYARRRKLLPAGCIPCRRGFIISQYGKVPVVTLVANLCIPRARRELRHR</sequence>
<evidence type="ECO:0000256" key="1">
    <source>
        <dbReference type="SAM" id="MobiDB-lite"/>
    </source>
</evidence>
<evidence type="ECO:0000313" key="3">
    <source>
        <dbReference type="Proteomes" id="UP001056937"/>
    </source>
</evidence>
<gene>
    <name evidence="2" type="ORF">LHA26_03340</name>
</gene>
<keyword evidence="3" id="KW-1185">Reference proteome</keyword>
<proteinExistence type="predicted"/>
<evidence type="ECO:0000313" key="2">
    <source>
        <dbReference type="EMBL" id="USI73529.1"/>
    </source>
</evidence>
<name>A0ABY4X9B2_9SPHN</name>